<evidence type="ECO:0000259" key="1">
    <source>
        <dbReference type="Pfam" id="PF06114"/>
    </source>
</evidence>
<dbReference type="Gene3D" id="1.10.10.2910">
    <property type="match status" value="1"/>
</dbReference>
<dbReference type="InterPro" id="IPR052345">
    <property type="entry name" value="Rad_response_metalloprotease"/>
</dbReference>
<organism evidence="2 3">
    <name type="scientific">Corynebacterium ammoniagenes</name>
    <name type="common">Brevibacterium ammoniagenes</name>
    <dbReference type="NCBI Taxonomy" id="1697"/>
    <lineage>
        <taxon>Bacteria</taxon>
        <taxon>Bacillati</taxon>
        <taxon>Actinomycetota</taxon>
        <taxon>Actinomycetes</taxon>
        <taxon>Mycobacteriales</taxon>
        <taxon>Corynebacteriaceae</taxon>
        <taxon>Corynebacterium</taxon>
    </lineage>
</organism>
<dbReference type="Proteomes" id="UP001054925">
    <property type="component" value="Unassembled WGS sequence"/>
</dbReference>
<dbReference type="RefSeq" id="WP_003846644.1">
    <property type="nucleotide sequence ID" value="NZ_BQKK01000006.1"/>
</dbReference>
<proteinExistence type="predicted"/>
<dbReference type="EMBL" id="BQKK01000006">
    <property type="protein sequence ID" value="GJN43710.1"/>
    <property type="molecule type" value="Genomic_DNA"/>
</dbReference>
<dbReference type="AlphaFoldDB" id="A0AAV5GC99"/>
<dbReference type="PANTHER" id="PTHR43236">
    <property type="entry name" value="ANTITOXIN HIGA1"/>
    <property type="match status" value="1"/>
</dbReference>
<dbReference type="PANTHER" id="PTHR43236:SF1">
    <property type="entry name" value="BLL7220 PROTEIN"/>
    <property type="match status" value="1"/>
</dbReference>
<name>A0AAV5GC99_CORAM</name>
<evidence type="ECO:0000313" key="3">
    <source>
        <dbReference type="Proteomes" id="UP001054925"/>
    </source>
</evidence>
<dbReference type="Pfam" id="PF06114">
    <property type="entry name" value="Peptidase_M78"/>
    <property type="match status" value="1"/>
</dbReference>
<reference evidence="2" key="1">
    <citation type="submission" date="2021-12" db="EMBL/GenBank/DDBJ databases">
        <title>Draft genome sequence of Corynebacterium ammoniagenes strain T-723.</title>
        <authorList>
            <person name="Matsuzawa M."/>
            <person name="Hiratani M."/>
            <person name="Abe I."/>
            <person name="Tsuji Y."/>
            <person name="Nakamura J."/>
        </authorList>
    </citation>
    <scope>NUCLEOTIDE SEQUENCE</scope>
    <source>
        <strain evidence="2">T-723</strain>
    </source>
</reference>
<evidence type="ECO:0000313" key="2">
    <source>
        <dbReference type="EMBL" id="GJN43710.1"/>
    </source>
</evidence>
<gene>
    <name evidence="2" type="ORF">CAT723_21890</name>
</gene>
<protein>
    <recommendedName>
        <fullName evidence="1">IrrE N-terminal-like domain-containing protein</fullName>
    </recommendedName>
</protein>
<sequence>MTPEQQGKVAAEEFRARHNLGSRSLHDLVFIIEQTTEHEVAVLDVEDADEHGLTMWDPKRRVAFMGVARTRNLMRQRSTLAHELAHVVFADWSNGSSEELSARTPQEIRADAFARHLLIPAKGLVNLLGEPGAKLTEADLSAVVQQFLVSPAVAAIALCNGGYIPSSTKDAWMKMTTRMLATRFGWSDQYRMLQHDADQTRVPQRLLSRAITGYKAGIIPVQAIAVLRGVPEEEVVADLEEAGIVAENADARWMDSDELPSVDINLADLDDILGPESLDHKGSDAG</sequence>
<feature type="domain" description="IrrE N-terminal-like" evidence="1">
    <location>
        <begin position="40"/>
        <end position="155"/>
    </location>
</feature>
<accession>A0AAV5GC99</accession>
<comment type="caution">
    <text evidence="2">The sequence shown here is derived from an EMBL/GenBank/DDBJ whole genome shotgun (WGS) entry which is preliminary data.</text>
</comment>
<dbReference type="InterPro" id="IPR010359">
    <property type="entry name" value="IrrE_HExxH"/>
</dbReference>